<gene>
    <name evidence="2" type="ORF">LRAMOSA09067</name>
</gene>
<keyword evidence="1" id="KW-0732">Signal</keyword>
<reference evidence="2" key="1">
    <citation type="journal article" date="2014" name="Genome Announc.">
        <title>De novo whole-genome sequence and genome annotation of Lichtheimia ramosa.</title>
        <authorList>
            <person name="Linde J."/>
            <person name="Schwartze V."/>
            <person name="Binder U."/>
            <person name="Lass-Florl C."/>
            <person name="Voigt K."/>
            <person name="Horn F."/>
        </authorList>
    </citation>
    <scope>NUCLEOTIDE SEQUENCE</scope>
    <source>
        <strain evidence="2">JMRC FSU:6197</strain>
    </source>
</reference>
<dbReference type="AlphaFoldDB" id="A0A077WHB5"/>
<organism evidence="2">
    <name type="scientific">Lichtheimia ramosa</name>
    <dbReference type="NCBI Taxonomy" id="688394"/>
    <lineage>
        <taxon>Eukaryota</taxon>
        <taxon>Fungi</taxon>
        <taxon>Fungi incertae sedis</taxon>
        <taxon>Mucoromycota</taxon>
        <taxon>Mucoromycotina</taxon>
        <taxon>Mucoromycetes</taxon>
        <taxon>Mucorales</taxon>
        <taxon>Lichtheimiaceae</taxon>
        <taxon>Lichtheimia</taxon>
    </lineage>
</organism>
<dbReference type="EMBL" id="LK023320">
    <property type="protein sequence ID" value="CDS06539.1"/>
    <property type="molecule type" value="Genomic_DNA"/>
</dbReference>
<accession>A0A077WHB5</accession>
<sequence>MRISSTFAVLAAMLILGVSVAGETTSTGKTTSTQNMEEIFYSDATTEELEKEFEDYVQRPGEEIDPFDAANRADLECDGLSRRQTVVCLMDWVDEYAYNRGKPLPPWTQYY</sequence>
<evidence type="ECO:0000313" key="2">
    <source>
        <dbReference type="EMBL" id="CDS06539.1"/>
    </source>
</evidence>
<name>A0A077WHB5_9FUNG</name>
<feature type="chain" id="PRO_5001726193" evidence="1">
    <location>
        <begin position="22"/>
        <end position="111"/>
    </location>
</feature>
<evidence type="ECO:0000256" key="1">
    <source>
        <dbReference type="SAM" id="SignalP"/>
    </source>
</evidence>
<proteinExistence type="predicted"/>
<feature type="signal peptide" evidence="1">
    <location>
        <begin position="1"/>
        <end position="21"/>
    </location>
</feature>
<protein>
    <submittedName>
        <fullName evidence="2">Uncharacterized protein</fullName>
    </submittedName>
</protein>